<reference evidence="2" key="1">
    <citation type="journal article" date="2014" name="Mitochondrial DNA">
        <title>The complete mitochondrial genome of Chinese green hydra, Hydra sinensis (Hydroida: Hydridae).</title>
        <authorList>
            <person name="Pan H.C."/>
            <person name="Qian X.C."/>
            <person name="Li P."/>
            <person name="Li X.F."/>
            <person name="Wang A.T."/>
        </authorList>
    </citation>
    <scope>NUCLEOTIDE SEQUENCE</scope>
</reference>
<evidence type="ECO:0000313" key="2">
    <source>
        <dbReference type="EMBL" id="AGE65895.1"/>
    </source>
</evidence>
<protein>
    <submittedName>
        <fullName evidence="2">ATP synthase F0 subunit 8</fullName>
    </submittedName>
</protein>
<accession>R4IXA6</accession>
<dbReference type="GeneID" id="15822555"/>
<sequence length="68" mass="8314">MSQLDISLYFNNFLVFLLFFFLFIIKIFKNFNYFYLNLIIRKSIYSTDRFSNLLNLKELKLISSILKL</sequence>
<dbReference type="EMBL" id="JX089978">
    <property type="protein sequence ID" value="AGE65895.1"/>
    <property type="molecule type" value="Genomic_DNA"/>
</dbReference>
<dbReference type="CTD" id="4509"/>
<keyword evidence="1" id="KW-1133">Transmembrane helix</keyword>
<dbReference type="RefSeq" id="YP_008081023.1">
    <property type="nucleotide sequence ID" value="NC_021406.1"/>
</dbReference>
<keyword evidence="1" id="KW-0812">Transmembrane</keyword>
<gene>
    <name evidence="2" type="primary">ATP8</name>
</gene>
<proteinExistence type="predicted"/>
<evidence type="ECO:0000256" key="1">
    <source>
        <dbReference type="SAM" id="Phobius"/>
    </source>
</evidence>
<dbReference type="AlphaFoldDB" id="R4IXA6"/>
<name>R4IXA6_9CNID</name>
<organism evidence="2">
    <name type="scientific">Hydra sinensis</name>
    <dbReference type="NCBI Taxonomy" id="570418"/>
    <lineage>
        <taxon>Eukaryota</taxon>
        <taxon>Metazoa</taxon>
        <taxon>Cnidaria</taxon>
        <taxon>Hydrozoa</taxon>
        <taxon>Hydroidolina</taxon>
        <taxon>Anthoathecata</taxon>
        <taxon>Aplanulata</taxon>
        <taxon>Hydridae</taxon>
        <taxon>Hydra</taxon>
    </lineage>
</organism>
<geneLocation type="mitochondrion" evidence="2"/>
<keyword evidence="2" id="KW-0496">Mitochondrion</keyword>
<feature type="transmembrane region" description="Helical" evidence="1">
    <location>
        <begin position="6"/>
        <end position="25"/>
    </location>
</feature>
<keyword evidence="1" id="KW-0472">Membrane</keyword>